<dbReference type="AlphaFoldDB" id="A0A9P1FSH0"/>
<proteinExistence type="predicted"/>
<feature type="non-terminal residue" evidence="1">
    <location>
        <position position="283"/>
    </location>
</feature>
<dbReference type="Proteomes" id="UP001152797">
    <property type="component" value="Unassembled WGS sequence"/>
</dbReference>
<dbReference type="EMBL" id="CAMXCT030000922">
    <property type="protein sequence ID" value="CAL4772129.1"/>
    <property type="molecule type" value="Genomic_DNA"/>
</dbReference>
<reference evidence="1" key="1">
    <citation type="submission" date="2022-10" db="EMBL/GenBank/DDBJ databases">
        <authorList>
            <person name="Chen Y."/>
            <person name="Dougan E. K."/>
            <person name="Chan C."/>
            <person name="Rhodes N."/>
            <person name="Thang M."/>
        </authorList>
    </citation>
    <scope>NUCLEOTIDE SEQUENCE</scope>
</reference>
<evidence type="ECO:0000313" key="3">
    <source>
        <dbReference type="Proteomes" id="UP001152797"/>
    </source>
</evidence>
<protein>
    <submittedName>
        <fullName evidence="1">Uncharacterized protein</fullName>
    </submittedName>
</protein>
<accession>A0A9P1FSH0</accession>
<keyword evidence="3" id="KW-1185">Reference proteome</keyword>
<evidence type="ECO:0000313" key="1">
    <source>
        <dbReference type="EMBL" id="CAI3984817.1"/>
    </source>
</evidence>
<organism evidence="1">
    <name type="scientific">Cladocopium goreaui</name>
    <dbReference type="NCBI Taxonomy" id="2562237"/>
    <lineage>
        <taxon>Eukaryota</taxon>
        <taxon>Sar</taxon>
        <taxon>Alveolata</taxon>
        <taxon>Dinophyceae</taxon>
        <taxon>Suessiales</taxon>
        <taxon>Symbiodiniaceae</taxon>
        <taxon>Cladocopium</taxon>
    </lineage>
</organism>
<name>A0A9P1FSH0_9DINO</name>
<dbReference type="EMBL" id="CAMXCT020000922">
    <property type="protein sequence ID" value="CAL1138192.1"/>
    <property type="molecule type" value="Genomic_DNA"/>
</dbReference>
<sequence>MQLLAKHRKVHSDGMLQPDMLVAAERSGKGAAYYNLHQLFHFVRASTTLRNSSKMGDALQNWLHLFFGSKDEVAVINDKVKCPSGGTISRARPKVDVGLMLMRRKFWKENWQNTSIQLGYDATTMAKELMVAEEHTIQLAPAETAFLQRHQCLEKQRLRAIERAQRAKVHSASTQSRWTAPYPALGGTELNLGAMPSLDVQMLLDDDAVSMCLSMCSLKPANVPQVMLECDDVNLALVAPAEPASLPSVGEVVQVMGCEISDSLASQEAENYVAGSSKEWNSA</sequence>
<gene>
    <name evidence="1" type="ORF">C1SCF055_LOCUS12328</name>
</gene>
<comment type="caution">
    <text evidence="1">The sequence shown here is derived from an EMBL/GenBank/DDBJ whole genome shotgun (WGS) entry which is preliminary data.</text>
</comment>
<dbReference type="EMBL" id="CAMXCT010000922">
    <property type="protein sequence ID" value="CAI3984817.1"/>
    <property type="molecule type" value="Genomic_DNA"/>
</dbReference>
<reference evidence="2" key="2">
    <citation type="submission" date="2024-04" db="EMBL/GenBank/DDBJ databases">
        <authorList>
            <person name="Chen Y."/>
            <person name="Shah S."/>
            <person name="Dougan E. K."/>
            <person name="Thang M."/>
            <person name="Chan C."/>
        </authorList>
    </citation>
    <scope>NUCLEOTIDE SEQUENCE [LARGE SCALE GENOMIC DNA]</scope>
</reference>
<evidence type="ECO:0000313" key="2">
    <source>
        <dbReference type="EMBL" id="CAL1138192.1"/>
    </source>
</evidence>